<keyword evidence="3" id="KW-0472">Membrane</keyword>
<comment type="subcellular location">
    <subcellularLocation>
        <location evidence="1">Cell envelope</location>
    </subcellularLocation>
</comment>
<keyword evidence="4" id="KW-0449">Lipoprotein</keyword>
<keyword evidence="5" id="KW-1185">Reference proteome</keyword>
<dbReference type="Pfam" id="PF07161">
    <property type="entry name" value="LppX_LprAFG"/>
    <property type="match status" value="1"/>
</dbReference>
<evidence type="ECO:0000256" key="3">
    <source>
        <dbReference type="ARBA" id="ARBA00022475"/>
    </source>
</evidence>
<comment type="similarity">
    <text evidence="2">Belongs to the LppX/LprAFG lipoprotein family.</text>
</comment>
<organism evidence="4 5">
    <name type="scientific">Aeromicrobium terrae</name>
    <dbReference type="NCBI Taxonomy" id="2498846"/>
    <lineage>
        <taxon>Bacteria</taxon>
        <taxon>Bacillati</taxon>
        <taxon>Actinomycetota</taxon>
        <taxon>Actinomycetes</taxon>
        <taxon>Propionibacteriales</taxon>
        <taxon>Nocardioidaceae</taxon>
        <taxon>Aeromicrobium</taxon>
    </lineage>
</organism>
<dbReference type="InterPro" id="IPR029046">
    <property type="entry name" value="LolA/LolB/LppX"/>
</dbReference>
<dbReference type="SUPFAM" id="SSF89392">
    <property type="entry name" value="Prokaryotic lipoproteins and lipoprotein localization factors"/>
    <property type="match status" value="1"/>
</dbReference>
<name>A0A5C8NM29_9ACTN</name>
<dbReference type="OrthoDB" id="5143207at2"/>
<dbReference type="Gene3D" id="2.50.20.20">
    <property type="match status" value="1"/>
</dbReference>
<sequence>MSPPTVATAPASPWRSRSWPSRRRLRCCRAPPPPPWKTDAVRLRNVLLPCLAAVLLTVAGCSGGSDGDADPAALVKRLSAARTAIDSAETVKVSLSTSSLPDGVTGLLSAKGEGNHSPAFKGTVKVVTGGSSLSADVVAAEGKVKAKTSFAPLYLTVDPATLKAPDPASLLDPENGITQILEKTTKLTEGKKSRDGSDVLTTIKGRLPGSLVKTIIPSADADKTFTVSYRLTDDDELRDATLKGPFYPGAGSVSYTVELTTSDTPVDIELP</sequence>
<comment type="caution">
    <text evidence="4">The sequence shown here is derived from an EMBL/GenBank/DDBJ whole genome shotgun (WGS) entry which is preliminary data.</text>
</comment>
<dbReference type="Proteomes" id="UP000321571">
    <property type="component" value="Unassembled WGS sequence"/>
</dbReference>
<gene>
    <name evidence="4" type="ORF">FHP06_01275</name>
</gene>
<dbReference type="AlphaFoldDB" id="A0A5C8NM29"/>
<dbReference type="EMBL" id="VDUX01000001">
    <property type="protein sequence ID" value="TXL62904.1"/>
    <property type="molecule type" value="Genomic_DNA"/>
</dbReference>
<protein>
    <submittedName>
        <fullName evidence="4">LppX_LprAFG lipoprotein</fullName>
    </submittedName>
</protein>
<accession>A0A5C8NM29</accession>
<reference evidence="4 5" key="1">
    <citation type="submission" date="2019-06" db="EMBL/GenBank/DDBJ databases">
        <title>Aeromicrobium sp. nov., isolated from a maize field.</title>
        <authorList>
            <person name="Lin S.-Y."/>
            <person name="Tsai C.-F."/>
            <person name="Young C.-C."/>
        </authorList>
    </citation>
    <scope>NUCLEOTIDE SEQUENCE [LARGE SCALE GENOMIC DNA]</scope>
    <source>
        <strain evidence="4 5">CC-CFT486</strain>
    </source>
</reference>
<keyword evidence="3" id="KW-1003">Cell membrane</keyword>
<proteinExistence type="inferred from homology"/>
<dbReference type="InterPro" id="IPR009830">
    <property type="entry name" value="LppX/LprAFG"/>
</dbReference>
<evidence type="ECO:0000313" key="4">
    <source>
        <dbReference type="EMBL" id="TXL62904.1"/>
    </source>
</evidence>
<dbReference type="GO" id="GO:0030313">
    <property type="term" value="C:cell envelope"/>
    <property type="evidence" value="ECO:0007669"/>
    <property type="project" value="UniProtKB-SubCell"/>
</dbReference>
<evidence type="ECO:0000256" key="2">
    <source>
        <dbReference type="ARBA" id="ARBA00009194"/>
    </source>
</evidence>
<evidence type="ECO:0000256" key="1">
    <source>
        <dbReference type="ARBA" id="ARBA00004196"/>
    </source>
</evidence>
<dbReference type="CDD" id="cd16334">
    <property type="entry name" value="LppX-like"/>
    <property type="match status" value="1"/>
</dbReference>
<evidence type="ECO:0000313" key="5">
    <source>
        <dbReference type="Proteomes" id="UP000321571"/>
    </source>
</evidence>